<keyword evidence="1" id="KW-0472">Membrane</keyword>
<gene>
    <name evidence="2" type="ORF">MNBD_CHLOROFLEXI01-3930</name>
</gene>
<keyword evidence="1" id="KW-0812">Transmembrane</keyword>
<sequence>MVQRCEHCGQTVMVTDNQCWHCGQSLPKRKAAPVKKPLLATAVPDENTPTLPLNTLLLYAGLTAVALLILIGTTRAISQAPLFQFGGNSTADVGWKPITDSQLRFTLNLPEAWQTVELDVDGSSSATTVQDSPAVQAVSQTLAAIVADGELLLLGAEDTAVFVDGTPVFILVAQSKRLQQLSPQEIILLAEAQFPQSVTIVEKYTSEEKFDGIKGNLLLNIDQDGKTWRCLEQFIPDGSGMYLVATCTSSNQFATQIKDFETILRSFQPLRS</sequence>
<feature type="transmembrane region" description="Helical" evidence="1">
    <location>
        <begin position="56"/>
        <end position="77"/>
    </location>
</feature>
<keyword evidence="1" id="KW-1133">Transmembrane helix</keyword>
<reference evidence="2" key="1">
    <citation type="submission" date="2018-06" db="EMBL/GenBank/DDBJ databases">
        <authorList>
            <person name="Zhirakovskaya E."/>
        </authorList>
    </citation>
    <scope>NUCLEOTIDE SEQUENCE</scope>
</reference>
<proteinExistence type="predicted"/>
<evidence type="ECO:0000256" key="1">
    <source>
        <dbReference type="SAM" id="Phobius"/>
    </source>
</evidence>
<accession>A0A3B0UQ38</accession>
<dbReference type="AlphaFoldDB" id="A0A3B0UQ38"/>
<organism evidence="2">
    <name type="scientific">hydrothermal vent metagenome</name>
    <dbReference type="NCBI Taxonomy" id="652676"/>
    <lineage>
        <taxon>unclassified sequences</taxon>
        <taxon>metagenomes</taxon>
        <taxon>ecological metagenomes</taxon>
    </lineage>
</organism>
<protein>
    <submittedName>
        <fullName evidence="2">Uncharacterized protein</fullName>
    </submittedName>
</protein>
<dbReference type="EMBL" id="UOEU01000188">
    <property type="protein sequence ID" value="VAW31260.1"/>
    <property type="molecule type" value="Genomic_DNA"/>
</dbReference>
<evidence type="ECO:0000313" key="2">
    <source>
        <dbReference type="EMBL" id="VAW31260.1"/>
    </source>
</evidence>
<name>A0A3B0UQ38_9ZZZZ</name>